<dbReference type="AlphaFoldDB" id="A0A495XRD8"/>
<dbReference type="SUPFAM" id="SSF50891">
    <property type="entry name" value="Cyclophilin-like"/>
    <property type="match status" value="1"/>
</dbReference>
<dbReference type="Pfam" id="PF18050">
    <property type="entry name" value="Cyclophil_like2"/>
    <property type="match status" value="1"/>
</dbReference>
<keyword evidence="2" id="KW-0732">Signal</keyword>
<protein>
    <recommendedName>
        <fullName evidence="3">Cyclophilin-like domain-containing protein</fullName>
    </recommendedName>
</protein>
<comment type="caution">
    <text evidence="4">The sequence shown here is derived from an EMBL/GenBank/DDBJ whole genome shotgun (WGS) entry which is preliminary data.</text>
</comment>
<evidence type="ECO:0000256" key="2">
    <source>
        <dbReference type="SAM" id="SignalP"/>
    </source>
</evidence>
<sequence length="211" mass="21731">MSPPSTPGIRPRPVTVRPNRTRTRLVGALVAWAAMSGATACGASPDTGTPAATSQTTQLTPGTSGANASTPNPPISGTSNTPTPSSTAREQENEMEIDIAIGTERFRASLTDSAASRDLVAQLPLTLQMRDHGSVEKTGRLPAPLSLEGQPDGADPDPGQVGYYAPGNDLVLYYGDQSYFPGIVLLGRLEDDAAGRLAALEGTVTATVSAT</sequence>
<reference evidence="4 5" key="1">
    <citation type="submission" date="2018-10" db="EMBL/GenBank/DDBJ databases">
        <title>Sequencing the genomes of 1000 actinobacteria strains.</title>
        <authorList>
            <person name="Klenk H.-P."/>
        </authorList>
    </citation>
    <scope>NUCLEOTIDE SEQUENCE [LARGE SCALE GENOMIC DNA]</scope>
    <source>
        <strain evidence="4 5">DSM 44267</strain>
    </source>
</reference>
<evidence type="ECO:0000256" key="1">
    <source>
        <dbReference type="SAM" id="MobiDB-lite"/>
    </source>
</evidence>
<name>A0A495XRD8_9MICO</name>
<proteinExistence type="predicted"/>
<keyword evidence="5" id="KW-1185">Reference proteome</keyword>
<accession>A0A495XRD8</accession>
<feature type="region of interest" description="Disordered" evidence="1">
    <location>
        <begin position="132"/>
        <end position="155"/>
    </location>
</feature>
<dbReference type="Gene3D" id="2.40.100.20">
    <property type="match status" value="1"/>
</dbReference>
<evidence type="ECO:0000313" key="5">
    <source>
        <dbReference type="Proteomes" id="UP000278440"/>
    </source>
</evidence>
<dbReference type="EMBL" id="RBXT01000001">
    <property type="protein sequence ID" value="RKT76657.1"/>
    <property type="molecule type" value="Genomic_DNA"/>
</dbReference>
<feature type="signal peptide" evidence="2">
    <location>
        <begin position="1"/>
        <end position="40"/>
    </location>
</feature>
<evidence type="ECO:0000259" key="3">
    <source>
        <dbReference type="Pfam" id="PF18050"/>
    </source>
</evidence>
<dbReference type="InterPro" id="IPR041183">
    <property type="entry name" value="Cyclophilin-like"/>
</dbReference>
<dbReference type="Proteomes" id="UP000278440">
    <property type="component" value="Unassembled WGS sequence"/>
</dbReference>
<dbReference type="InterPro" id="IPR029000">
    <property type="entry name" value="Cyclophilin-like_dom_sf"/>
</dbReference>
<feature type="region of interest" description="Disordered" evidence="1">
    <location>
        <begin position="1"/>
        <end position="22"/>
    </location>
</feature>
<organism evidence="4 5">
    <name type="scientific">Terracoccus luteus</name>
    <dbReference type="NCBI Taxonomy" id="53356"/>
    <lineage>
        <taxon>Bacteria</taxon>
        <taxon>Bacillati</taxon>
        <taxon>Actinomycetota</taxon>
        <taxon>Actinomycetes</taxon>
        <taxon>Micrococcales</taxon>
        <taxon>Intrasporangiaceae</taxon>
        <taxon>Terracoccus</taxon>
    </lineage>
</organism>
<feature type="region of interest" description="Disordered" evidence="1">
    <location>
        <begin position="39"/>
        <end position="91"/>
    </location>
</feature>
<feature type="compositionally biased region" description="Polar residues" evidence="1">
    <location>
        <begin position="46"/>
        <end position="68"/>
    </location>
</feature>
<feature type="chain" id="PRO_5039013756" description="Cyclophilin-like domain-containing protein" evidence="2">
    <location>
        <begin position="41"/>
        <end position="211"/>
    </location>
</feature>
<evidence type="ECO:0000313" key="4">
    <source>
        <dbReference type="EMBL" id="RKT76657.1"/>
    </source>
</evidence>
<feature type="domain" description="Cyclophilin-like" evidence="3">
    <location>
        <begin position="99"/>
        <end position="208"/>
    </location>
</feature>
<feature type="compositionally biased region" description="Low complexity" evidence="1">
    <location>
        <begin position="75"/>
        <end position="87"/>
    </location>
</feature>
<gene>
    <name evidence="4" type="ORF">DFJ68_0053</name>
</gene>